<organism evidence="4 5">
    <name type="scientific">Furnarius figulus</name>
    <dbReference type="NCBI Taxonomy" id="463165"/>
    <lineage>
        <taxon>Eukaryota</taxon>
        <taxon>Metazoa</taxon>
        <taxon>Chordata</taxon>
        <taxon>Craniata</taxon>
        <taxon>Vertebrata</taxon>
        <taxon>Euteleostomi</taxon>
        <taxon>Archelosauria</taxon>
        <taxon>Archosauria</taxon>
        <taxon>Dinosauria</taxon>
        <taxon>Saurischia</taxon>
        <taxon>Theropoda</taxon>
        <taxon>Coelurosauria</taxon>
        <taxon>Aves</taxon>
        <taxon>Neognathae</taxon>
        <taxon>Neoaves</taxon>
        <taxon>Telluraves</taxon>
        <taxon>Australaves</taxon>
        <taxon>Passeriformes</taxon>
        <taxon>Furnariidae</taxon>
        <taxon>Furnarius</taxon>
    </lineage>
</organism>
<reference evidence="4 5" key="1">
    <citation type="submission" date="2019-09" db="EMBL/GenBank/DDBJ databases">
        <title>Bird 10,000 Genomes (B10K) Project - Family phase.</title>
        <authorList>
            <person name="Zhang G."/>
        </authorList>
    </citation>
    <scope>NUCLEOTIDE SEQUENCE [LARGE SCALE GENOMIC DNA]</scope>
    <source>
        <strain evidence="4">B10K-DU-003-06</strain>
    </source>
</reference>
<comment type="caution">
    <text evidence="4">The sequence shown here is derived from an EMBL/GenBank/DDBJ whole genome shotgun (WGS) entry which is preliminary data.</text>
</comment>
<dbReference type="FunFam" id="3.30.70.1470:FF:000001">
    <property type="entry name" value="Putative caspase-2"/>
    <property type="match status" value="1"/>
</dbReference>
<dbReference type="SUPFAM" id="SSF52129">
    <property type="entry name" value="Caspase-like"/>
    <property type="match status" value="1"/>
</dbReference>
<feature type="region of interest" description="Disordered" evidence="2">
    <location>
        <begin position="1"/>
        <end position="33"/>
    </location>
</feature>
<feature type="domain" description="Caspase family p10" evidence="3">
    <location>
        <begin position="32"/>
        <end position="125"/>
    </location>
</feature>
<name>A0A7K5B789_9FURN</name>
<accession>A0A7K5B789</accession>
<dbReference type="EMBL" id="VYZD01000667">
    <property type="protein sequence ID" value="NWR91856.1"/>
    <property type="molecule type" value="Genomic_DNA"/>
</dbReference>
<dbReference type="SMART" id="SM00115">
    <property type="entry name" value="CASc"/>
    <property type="match status" value="1"/>
</dbReference>
<feature type="non-terminal residue" evidence="4">
    <location>
        <position position="1"/>
    </location>
</feature>
<protein>
    <submittedName>
        <fullName evidence="4">CASP2 protein</fullName>
    </submittedName>
</protein>
<dbReference type="GO" id="GO:0006508">
    <property type="term" value="P:proteolysis"/>
    <property type="evidence" value="ECO:0007669"/>
    <property type="project" value="InterPro"/>
</dbReference>
<sequence length="131" mass="14877">DKLDQGVDQRDGKERSDSPGCEESDANKEESLKLRLPTRSDMICGYACLKGTAAMRNTKHGSWYIEALTNVFAEDSRDTHVADMLVKVNRQIKQREAYAPGTEYHRCKEMSEYCSTLCQDLYLFPGYLPGK</sequence>
<dbReference type="Proteomes" id="UP000529852">
    <property type="component" value="Unassembled WGS sequence"/>
</dbReference>
<dbReference type="InterPro" id="IPR002138">
    <property type="entry name" value="Pept_C14_p10"/>
</dbReference>
<dbReference type="InterPro" id="IPR029030">
    <property type="entry name" value="Caspase-like_dom_sf"/>
</dbReference>
<gene>
    <name evidence="4" type="primary">Casp2</name>
    <name evidence="4" type="ORF">FURFIG_R04944</name>
</gene>
<comment type="similarity">
    <text evidence="1">Belongs to the peptidase C14A family.</text>
</comment>
<dbReference type="Pfam" id="PF00656">
    <property type="entry name" value="Peptidase_C14"/>
    <property type="match status" value="1"/>
</dbReference>
<dbReference type="GO" id="GO:0004197">
    <property type="term" value="F:cysteine-type endopeptidase activity"/>
    <property type="evidence" value="ECO:0007669"/>
    <property type="project" value="InterPro"/>
</dbReference>
<evidence type="ECO:0000256" key="1">
    <source>
        <dbReference type="ARBA" id="ARBA00010134"/>
    </source>
</evidence>
<dbReference type="AlphaFoldDB" id="A0A7K5B789"/>
<dbReference type="InterPro" id="IPR002398">
    <property type="entry name" value="Pept_C14"/>
</dbReference>
<keyword evidence="5" id="KW-1185">Reference proteome</keyword>
<evidence type="ECO:0000313" key="4">
    <source>
        <dbReference type="EMBL" id="NWR91856.1"/>
    </source>
</evidence>
<dbReference type="InterPro" id="IPR011600">
    <property type="entry name" value="Pept_C14_caspase"/>
</dbReference>
<feature type="compositionally biased region" description="Basic and acidic residues" evidence="2">
    <location>
        <begin position="1"/>
        <end position="17"/>
    </location>
</feature>
<dbReference type="PROSITE" id="PS50207">
    <property type="entry name" value="CASPASE_P10"/>
    <property type="match status" value="1"/>
</dbReference>
<evidence type="ECO:0000256" key="2">
    <source>
        <dbReference type="SAM" id="MobiDB-lite"/>
    </source>
</evidence>
<dbReference type="InterPro" id="IPR015917">
    <property type="entry name" value="Pept_C14A"/>
</dbReference>
<dbReference type="Gene3D" id="3.30.70.1470">
    <property type="entry name" value="Caspase-like"/>
    <property type="match status" value="1"/>
</dbReference>
<dbReference type="PANTHER" id="PTHR47901:SF7">
    <property type="entry name" value="CASPASE 2"/>
    <property type="match status" value="1"/>
</dbReference>
<feature type="non-terminal residue" evidence="4">
    <location>
        <position position="131"/>
    </location>
</feature>
<evidence type="ECO:0000313" key="5">
    <source>
        <dbReference type="Proteomes" id="UP000529852"/>
    </source>
</evidence>
<dbReference type="PANTHER" id="PTHR47901">
    <property type="entry name" value="CASPASE RECRUITMENT DOMAIN-CONTAINING PROTEIN 18"/>
    <property type="match status" value="1"/>
</dbReference>
<proteinExistence type="inferred from homology"/>
<evidence type="ECO:0000259" key="3">
    <source>
        <dbReference type="PROSITE" id="PS50207"/>
    </source>
</evidence>